<evidence type="ECO:0000313" key="1">
    <source>
        <dbReference type="EMBL" id="GIG92825.1"/>
    </source>
</evidence>
<dbReference type="Proteomes" id="UP000646749">
    <property type="component" value="Unassembled WGS sequence"/>
</dbReference>
<evidence type="ECO:0008006" key="3">
    <source>
        <dbReference type="Google" id="ProtNLM"/>
    </source>
</evidence>
<accession>A0ABQ4EDT7</accession>
<dbReference type="InterPro" id="IPR007804">
    <property type="entry name" value="GvpG"/>
</dbReference>
<proteinExistence type="predicted"/>
<comment type="caution">
    <text evidence="1">The sequence shown here is derived from an EMBL/GenBank/DDBJ whole genome shotgun (WGS) entry which is preliminary data.</text>
</comment>
<dbReference type="Pfam" id="PF05120">
    <property type="entry name" value="GvpG"/>
    <property type="match status" value="1"/>
</dbReference>
<protein>
    <recommendedName>
        <fullName evidence="3">Gas vesicle protein G</fullName>
    </recommendedName>
</protein>
<organism evidence="1 2">
    <name type="scientific">Plantactinospora endophytica</name>
    <dbReference type="NCBI Taxonomy" id="673535"/>
    <lineage>
        <taxon>Bacteria</taxon>
        <taxon>Bacillati</taxon>
        <taxon>Actinomycetota</taxon>
        <taxon>Actinomycetes</taxon>
        <taxon>Micromonosporales</taxon>
        <taxon>Micromonosporaceae</taxon>
        <taxon>Plantactinospora</taxon>
    </lineage>
</organism>
<dbReference type="EMBL" id="BONW01000047">
    <property type="protein sequence ID" value="GIG92825.1"/>
    <property type="molecule type" value="Genomic_DNA"/>
</dbReference>
<reference evidence="1 2" key="1">
    <citation type="submission" date="2021-01" db="EMBL/GenBank/DDBJ databases">
        <title>Whole genome shotgun sequence of Plantactinospora endophytica NBRC 110450.</title>
        <authorList>
            <person name="Komaki H."/>
            <person name="Tamura T."/>
        </authorList>
    </citation>
    <scope>NUCLEOTIDE SEQUENCE [LARGE SCALE GENOMIC DNA]</scope>
    <source>
        <strain evidence="1 2">NBRC 110450</strain>
    </source>
</reference>
<evidence type="ECO:0000313" key="2">
    <source>
        <dbReference type="Proteomes" id="UP000646749"/>
    </source>
</evidence>
<sequence length="83" mass="8963">MLGILLSLPLAPVRGLTGLARLLRDQADRELYDPVNVQRELTALADAAAAGEISGPELDQAQQRILDRLITRPHSFETASEGS</sequence>
<gene>
    <name evidence="1" type="ORF">Pen02_77610</name>
</gene>
<name>A0ABQ4EDT7_9ACTN</name>
<keyword evidence="2" id="KW-1185">Reference proteome</keyword>